<dbReference type="GO" id="GO:0006260">
    <property type="term" value="P:DNA replication"/>
    <property type="evidence" value="ECO:0007669"/>
    <property type="project" value="InterPro"/>
</dbReference>
<organism evidence="1 2">
    <name type="scientific">Enterobacter ludwigii</name>
    <dbReference type="NCBI Taxonomy" id="299767"/>
    <lineage>
        <taxon>Bacteria</taxon>
        <taxon>Pseudomonadati</taxon>
        <taxon>Pseudomonadota</taxon>
        <taxon>Gammaproteobacteria</taxon>
        <taxon>Enterobacterales</taxon>
        <taxon>Enterobacteriaceae</taxon>
        <taxon>Enterobacter</taxon>
        <taxon>Enterobacter cloacae complex</taxon>
    </lineage>
</organism>
<reference evidence="1 2" key="1">
    <citation type="submission" date="2023-01" db="EMBL/GenBank/DDBJ databases">
        <title>Genome sequence resource and annotation of Enterobacter ludwigii, an economically important pathogen of seedling wilt with strawberry.</title>
        <authorList>
            <person name="Xie Y."/>
        </authorList>
    </citation>
    <scope>NUCLEOTIDE SEQUENCE [LARGE SCALE GENOMIC DNA]</scope>
    <source>
        <strain evidence="1 2">CM-TZ4</strain>
    </source>
</reference>
<gene>
    <name evidence="1" type="ORF">PHA72_07470</name>
</gene>
<dbReference type="RefSeq" id="WP_126547869.1">
    <property type="nucleotide sequence ID" value="NZ_CP116347.1"/>
</dbReference>
<dbReference type="EMBL" id="CP116347">
    <property type="protein sequence ID" value="WCE14694.1"/>
    <property type="molecule type" value="Genomic_DNA"/>
</dbReference>
<sequence>MIENFVPLSVEEQQRITADMAAFHAMCLSLDGTPEHKISELEREQPVAMRQYIWQRLHYWQLLCRNAFSLS</sequence>
<evidence type="ECO:0000313" key="1">
    <source>
        <dbReference type="EMBL" id="WCE14694.1"/>
    </source>
</evidence>
<evidence type="ECO:0000313" key="2">
    <source>
        <dbReference type="Proteomes" id="UP001210538"/>
    </source>
</evidence>
<dbReference type="SUPFAM" id="SSF46575">
    <property type="entry name" value="DNA polymerase III theta subunit-like"/>
    <property type="match status" value="1"/>
</dbReference>
<dbReference type="Gene3D" id="1.20.58.250">
    <property type="entry name" value="DNA polymerase III-theta"/>
    <property type="match status" value="1"/>
</dbReference>
<name>A0AAX3LFA6_9ENTR</name>
<keyword evidence="2" id="KW-1185">Reference proteome</keyword>
<dbReference type="AlphaFoldDB" id="A0AAX3LFA6"/>
<proteinExistence type="predicted"/>
<dbReference type="Proteomes" id="UP001210538">
    <property type="component" value="Chromosome"/>
</dbReference>
<dbReference type="InterPro" id="IPR036745">
    <property type="entry name" value="PolIII_theta_sf"/>
</dbReference>
<dbReference type="GO" id="GO:0003887">
    <property type="term" value="F:DNA-directed DNA polymerase activity"/>
    <property type="evidence" value="ECO:0007669"/>
    <property type="project" value="InterPro"/>
</dbReference>
<accession>A0AAX3LFA6</accession>
<dbReference type="GO" id="GO:0003677">
    <property type="term" value="F:DNA binding"/>
    <property type="evidence" value="ECO:0007669"/>
    <property type="project" value="InterPro"/>
</dbReference>
<protein>
    <submittedName>
        <fullName evidence="1">Uncharacterized protein</fullName>
    </submittedName>
</protein>